<dbReference type="EMBL" id="JAUSQZ010000001">
    <property type="protein sequence ID" value="MDP9828186.1"/>
    <property type="molecule type" value="Genomic_DNA"/>
</dbReference>
<evidence type="ECO:0000313" key="1">
    <source>
        <dbReference type="EMBL" id="MDP9828186.1"/>
    </source>
</evidence>
<protein>
    <submittedName>
        <fullName evidence="1">Uncharacterized protein</fullName>
    </submittedName>
</protein>
<comment type="caution">
    <text evidence="1">The sequence shown here is derived from an EMBL/GenBank/DDBJ whole genome shotgun (WGS) entry which is preliminary data.</text>
</comment>
<organism evidence="1 2">
    <name type="scientific">Kineosporia succinea</name>
    <dbReference type="NCBI Taxonomy" id="84632"/>
    <lineage>
        <taxon>Bacteria</taxon>
        <taxon>Bacillati</taxon>
        <taxon>Actinomycetota</taxon>
        <taxon>Actinomycetes</taxon>
        <taxon>Kineosporiales</taxon>
        <taxon>Kineosporiaceae</taxon>
        <taxon>Kineosporia</taxon>
    </lineage>
</organism>
<dbReference type="Proteomes" id="UP001235712">
    <property type="component" value="Unassembled WGS sequence"/>
</dbReference>
<evidence type="ECO:0000313" key="2">
    <source>
        <dbReference type="Proteomes" id="UP001235712"/>
    </source>
</evidence>
<sequence>MATITLTFDPDNPADVEKARLLLDRLAPVAPAPDPDAVRQKVIALLRGYGEKRTAYIRHVAQASPDAAEYDDLVAIIGSAKAVGGTHSAIERAWRAKNMPGPFIATDDLGGAHMDPGLADIVLAVLHDVIDEPDPLRAATY</sequence>
<keyword evidence="2" id="KW-1185">Reference proteome</keyword>
<gene>
    <name evidence="1" type="ORF">J2S57_003935</name>
</gene>
<proteinExistence type="predicted"/>
<reference evidence="1 2" key="1">
    <citation type="submission" date="2023-07" db="EMBL/GenBank/DDBJ databases">
        <title>Sequencing the genomes of 1000 actinobacteria strains.</title>
        <authorList>
            <person name="Klenk H.-P."/>
        </authorList>
    </citation>
    <scope>NUCLEOTIDE SEQUENCE [LARGE SCALE GENOMIC DNA]</scope>
    <source>
        <strain evidence="1 2">DSM 44388</strain>
    </source>
</reference>
<name>A0ABT9P672_9ACTN</name>
<dbReference type="RefSeq" id="WP_307245120.1">
    <property type="nucleotide sequence ID" value="NZ_JAUSQZ010000001.1"/>
</dbReference>
<accession>A0ABT9P672</accession>